<dbReference type="SUPFAM" id="SSF52833">
    <property type="entry name" value="Thioredoxin-like"/>
    <property type="match status" value="2"/>
</dbReference>
<dbReference type="Pfam" id="PF01257">
    <property type="entry name" value="2Fe-2S_thioredx"/>
    <property type="match status" value="1"/>
</dbReference>
<keyword evidence="3" id="KW-0479">Metal-binding</keyword>
<dbReference type="CDD" id="cd03063">
    <property type="entry name" value="TRX_Fd_FDH_beta"/>
    <property type="match status" value="1"/>
</dbReference>
<dbReference type="InterPro" id="IPR037225">
    <property type="entry name" value="Nuo51_FMN-bd_sf"/>
</dbReference>
<comment type="similarity">
    <text evidence="1">Belongs to the complex I 51 kDa subunit family.</text>
</comment>
<dbReference type="GO" id="GO:0046872">
    <property type="term" value="F:metal ion binding"/>
    <property type="evidence" value="ECO:0007669"/>
    <property type="project" value="UniProtKB-KW"/>
</dbReference>
<accession>A0A6J7MS58</accession>
<dbReference type="InterPro" id="IPR041921">
    <property type="entry name" value="NuoE_N"/>
</dbReference>
<feature type="domain" description="NADH-ubiquinone oxidoreductase 51kDa subunit FMN-binding" evidence="6">
    <location>
        <begin position="331"/>
        <end position="502"/>
    </location>
</feature>
<dbReference type="Gene3D" id="3.40.50.11540">
    <property type="entry name" value="NADH-ubiquinone oxidoreductase 51kDa subunit"/>
    <property type="match status" value="1"/>
</dbReference>
<evidence type="ECO:0000256" key="3">
    <source>
        <dbReference type="ARBA" id="ARBA00022723"/>
    </source>
</evidence>
<sequence length="546" mass="57608">MAHNATLIFGHYCPIIERALSDFGPYRLRLLAVSTAPHRLQLEAIVRGFGTTPGGLLPALHALQHAAGYIDRDLIDVLADTCNISVAEVHGVITFYKDFRTTPPAGPIVHVCRAEACQARGGREVWERAQAKGEGKAVVVEEVFCLGHCALGPAVAVDGHLMGGVTTKTIDTIIGNAIARKPLPESIDSCGDGVTVYVPRDAASRAAGSDEVASVLTQTPGVRVVRNGSWGMLWLEPMIEVVVDGTRIAYGPVQATDIPKLLKAGLLTGGDHKLRLGPTMQLPWMQRQQRVTFQRVGLVDPRSAADYEANGGIAGLRRAIGMTPSAVVQEVTDSGLRGRGGAAFPTGIKWKTVLETTDATKYIVCNADEGDSGTFADRMLMEGDPFMLLEGMTIAGFAVGASVGYIYVRSEYPEAIEALNEAIKAATAKGWLGESVLGTDFSFYIHVRVGAGSYVCGEETALLESLEGKRGVVRAKPPLPAHVGLFGKPTVINNVLSLGTVPAILADGAAAYAALGVGRSRGTQVLQLAGNIARGGIFETAFGTTL</sequence>
<evidence type="ECO:0000256" key="1">
    <source>
        <dbReference type="ARBA" id="ARBA00007523"/>
    </source>
</evidence>
<keyword evidence="2" id="KW-0004">4Fe-4S</keyword>
<gene>
    <name evidence="7" type="ORF">UFOPK4000_00122</name>
</gene>
<evidence type="ECO:0000256" key="5">
    <source>
        <dbReference type="ARBA" id="ARBA00023014"/>
    </source>
</evidence>
<dbReference type="PANTHER" id="PTHR43578:SF3">
    <property type="entry name" value="NADH-QUINONE OXIDOREDUCTASE SUBUNIT F"/>
    <property type="match status" value="1"/>
</dbReference>
<dbReference type="Gene3D" id="3.40.30.10">
    <property type="entry name" value="Glutaredoxin"/>
    <property type="match status" value="1"/>
</dbReference>
<evidence type="ECO:0000259" key="6">
    <source>
        <dbReference type="Pfam" id="PF01512"/>
    </source>
</evidence>
<dbReference type="Pfam" id="PF01512">
    <property type="entry name" value="Complex1_51K"/>
    <property type="match status" value="1"/>
</dbReference>
<evidence type="ECO:0000256" key="4">
    <source>
        <dbReference type="ARBA" id="ARBA00023004"/>
    </source>
</evidence>
<dbReference type="SUPFAM" id="SSF142019">
    <property type="entry name" value="Nqo1 FMN-binding domain-like"/>
    <property type="match status" value="1"/>
</dbReference>
<dbReference type="PANTHER" id="PTHR43578">
    <property type="entry name" value="NADH-QUINONE OXIDOREDUCTASE SUBUNIT F"/>
    <property type="match status" value="1"/>
</dbReference>
<evidence type="ECO:0000313" key="7">
    <source>
        <dbReference type="EMBL" id="CAB4981439.1"/>
    </source>
</evidence>
<dbReference type="Gene3D" id="6.10.250.1450">
    <property type="match status" value="1"/>
</dbReference>
<proteinExistence type="inferred from homology"/>
<evidence type="ECO:0000256" key="2">
    <source>
        <dbReference type="ARBA" id="ARBA00022485"/>
    </source>
</evidence>
<dbReference type="InterPro" id="IPR036249">
    <property type="entry name" value="Thioredoxin-like_sf"/>
</dbReference>
<dbReference type="Gene3D" id="1.10.10.1590">
    <property type="entry name" value="NADH-quinone oxidoreductase subunit E"/>
    <property type="match status" value="1"/>
</dbReference>
<dbReference type="InterPro" id="IPR011538">
    <property type="entry name" value="Nuo51_FMN-bd"/>
</dbReference>
<keyword evidence="5" id="KW-0411">Iron-sulfur</keyword>
<dbReference type="EMBL" id="CAFBOT010000010">
    <property type="protein sequence ID" value="CAB4981439.1"/>
    <property type="molecule type" value="Genomic_DNA"/>
</dbReference>
<reference evidence="7" key="1">
    <citation type="submission" date="2020-05" db="EMBL/GenBank/DDBJ databases">
        <authorList>
            <person name="Chiriac C."/>
            <person name="Salcher M."/>
            <person name="Ghai R."/>
            <person name="Kavagutti S V."/>
        </authorList>
    </citation>
    <scope>NUCLEOTIDE SEQUENCE</scope>
</reference>
<protein>
    <submittedName>
        <fullName evidence="7">Unannotated protein</fullName>
    </submittedName>
</protein>
<keyword evidence="4" id="KW-0408">Iron</keyword>
<dbReference type="FunFam" id="3.40.50.11540:FF:000001">
    <property type="entry name" value="NADH dehydrogenase [ubiquinone] flavoprotein 1, mitochondrial"/>
    <property type="match status" value="1"/>
</dbReference>
<name>A0A6J7MS58_9ZZZZ</name>
<organism evidence="7">
    <name type="scientific">freshwater metagenome</name>
    <dbReference type="NCBI Taxonomy" id="449393"/>
    <lineage>
        <taxon>unclassified sequences</taxon>
        <taxon>metagenomes</taxon>
        <taxon>ecological metagenomes</taxon>
    </lineage>
</organism>
<dbReference type="AlphaFoldDB" id="A0A6J7MS58"/>
<dbReference type="GO" id="GO:0051539">
    <property type="term" value="F:4 iron, 4 sulfur cluster binding"/>
    <property type="evidence" value="ECO:0007669"/>
    <property type="project" value="UniProtKB-KW"/>
</dbReference>